<gene>
    <name evidence="1" type="ORF">LEP1GSC150_0915</name>
</gene>
<dbReference type="Proteomes" id="UP000011778">
    <property type="component" value="Unassembled WGS sequence"/>
</dbReference>
<sequence length="35" mass="4070">MLNTKIKKKLFLSVIFFLFLPSVACAEKSFRKHIA</sequence>
<evidence type="ECO:0000313" key="1">
    <source>
        <dbReference type="EMBL" id="EMG22479.1"/>
    </source>
</evidence>
<organism evidence="1 2">
    <name type="scientific">Leptospira interrogans serovar Copenhageni str. LT2050</name>
    <dbReference type="NCBI Taxonomy" id="1001598"/>
    <lineage>
        <taxon>Bacteria</taxon>
        <taxon>Pseudomonadati</taxon>
        <taxon>Spirochaetota</taxon>
        <taxon>Spirochaetia</taxon>
        <taxon>Leptospirales</taxon>
        <taxon>Leptospiraceae</taxon>
        <taxon>Leptospira</taxon>
    </lineage>
</organism>
<protein>
    <submittedName>
        <fullName evidence="1">Uncharacterized protein</fullName>
    </submittedName>
</protein>
<feature type="non-terminal residue" evidence="1">
    <location>
        <position position="35"/>
    </location>
</feature>
<accession>M3HDU8</accession>
<proteinExistence type="predicted"/>
<comment type="caution">
    <text evidence="1">The sequence shown here is derived from an EMBL/GenBank/DDBJ whole genome shotgun (WGS) entry which is preliminary data.</text>
</comment>
<dbReference type="EMBL" id="AFMD02000208">
    <property type="protein sequence ID" value="EMG22479.1"/>
    <property type="molecule type" value="Genomic_DNA"/>
</dbReference>
<name>M3HDU8_LEPIT</name>
<dbReference type="AlphaFoldDB" id="M3HDU8"/>
<evidence type="ECO:0000313" key="2">
    <source>
        <dbReference type="Proteomes" id="UP000011778"/>
    </source>
</evidence>
<reference evidence="1 2" key="1">
    <citation type="submission" date="2013-02" db="EMBL/GenBank/DDBJ databases">
        <authorList>
            <person name="Harkins D.M."/>
            <person name="Durkin A.S."/>
            <person name="Brinkac L.M."/>
            <person name="Haft D.H."/>
            <person name="Selengut J.D."/>
            <person name="Sanka R."/>
            <person name="DePew J."/>
            <person name="Purushe J."/>
            <person name="Tulsiani S.M."/>
            <person name="Graham G.C."/>
            <person name="Burns M.-A."/>
            <person name="Dohnt M.F."/>
            <person name="Smythe L.D."/>
            <person name="McKay D.B."/>
            <person name="Craig S.B."/>
            <person name="Vinetz J.M."/>
            <person name="Sutton G.G."/>
            <person name="Nierman W.C."/>
            <person name="Fouts D.E."/>
        </authorList>
    </citation>
    <scope>NUCLEOTIDE SEQUENCE [LARGE SCALE GENOMIC DNA]</scope>
    <source>
        <strain evidence="1 2">LT2050</strain>
    </source>
</reference>